<name>A0A1J3GG80_NOCCA</name>
<dbReference type="GO" id="GO:0071944">
    <property type="term" value="C:cell periphery"/>
    <property type="evidence" value="ECO:0007669"/>
    <property type="project" value="TreeGrafter"/>
</dbReference>
<dbReference type="GO" id="GO:0071108">
    <property type="term" value="P:protein K48-linked deubiquitination"/>
    <property type="evidence" value="ECO:0007669"/>
    <property type="project" value="TreeGrafter"/>
</dbReference>
<dbReference type="Pfam" id="PF25210">
    <property type="entry name" value="Kelch_FKB95"/>
    <property type="match status" value="1"/>
</dbReference>
<dbReference type="InterPro" id="IPR033979">
    <property type="entry name" value="MINDY_domain"/>
</dbReference>
<proteinExistence type="predicted"/>
<evidence type="ECO:0000313" key="4">
    <source>
        <dbReference type="EMBL" id="JAU54694.1"/>
    </source>
</evidence>
<reference evidence="4" key="1">
    <citation type="submission" date="2016-07" db="EMBL/GenBank/DDBJ databases">
        <title>De novo transcriptome assembly of four accessions of the metal hyperaccumulator plant Noccaea caerulescens.</title>
        <authorList>
            <person name="Blande D."/>
            <person name="Halimaa P."/>
            <person name="Tervahauta A.I."/>
            <person name="Aarts M.G."/>
            <person name="Karenlampi S.O."/>
        </authorList>
    </citation>
    <scope>NUCLEOTIDE SEQUENCE</scope>
</reference>
<dbReference type="GO" id="GO:0005829">
    <property type="term" value="C:cytosol"/>
    <property type="evidence" value="ECO:0007669"/>
    <property type="project" value="TreeGrafter"/>
</dbReference>
<dbReference type="PANTHER" id="PTHR18063:SF20">
    <property type="entry name" value="MINDY DEUBIQUITINASE DOMAIN-CONTAINING PROTEIN"/>
    <property type="match status" value="1"/>
</dbReference>
<dbReference type="PANTHER" id="PTHR18063">
    <property type="entry name" value="NF-E2 INDUCIBLE PROTEIN"/>
    <property type="match status" value="1"/>
</dbReference>
<evidence type="ECO:0000259" key="2">
    <source>
        <dbReference type="Pfam" id="PF04424"/>
    </source>
</evidence>
<dbReference type="EMBL" id="GEVL01022647">
    <property type="protein sequence ID" value="JAU54694.1"/>
    <property type="molecule type" value="Transcribed_RNA"/>
</dbReference>
<dbReference type="InterPro" id="IPR007518">
    <property type="entry name" value="MINDY"/>
</dbReference>
<dbReference type="SUPFAM" id="SSF117281">
    <property type="entry name" value="Kelch motif"/>
    <property type="match status" value="1"/>
</dbReference>
<feature type="region of interest" description="Disordered" evidence="1">
    <location>
        <begin position="1"/>
        <end position="23"/>
    </location>
</feature>
<organism evidence="4">
    <name type="scientific">Noccaea caerulescens</name>
    <name type="common">Alpine penny-cress</name>
    <name type="synonym">Thlaspi caerulescens</name>
    <dbReference type="NCBI Taxonomy" id="107243"/>
    <lineage>
        <taxon>Eukaryota</taxon>
        <taxon>Viridiplantae</taxon>
        <taxon>Streptophyta</taxon>
        <taxon>Embryophyta</taxon>
        <taxon>Tracheophyta</taxon>
        <taxon>Spermatophyta</taxon>
        <taxon>Magnoliopsida</taxon>
        <taxon>eudicotyledons</taxon>
        <taxon>Gunneridae</taxon>
        <taxon>Pentapetalae</taxon>
        <taxon>rosids</taxon>
        <taxon>malvids</taxon>
        <taxon>Brassicales</taxon>
        <taxon>Brassicaceae</taxon>
        <taxon>Coluteocarpeae</taxon>
        <taxon>Noccaea</taxon>
    </lineage>
</organism>
<feature type="domain" description="MINDY deubiquitinase" evidence="2">
    <location>
        <begin position="29"/>
        <end position="451"/>
    </location>
</feature>
<gene>
    <name evidence="4" type="ORF">LE_TR22013_c0_g1_i1_g.70436</name>
</gene>
<dbReference type="InterPro" id="IPR057499">
    <property type="entry name" value="Kelch_FKB95"/>
</dbReference>
<dbReference type="InterPro" id="IPR015915">
    <property type="entry name" value="Kelch-typ_b-propeller"/>
</dbReference>
<sequence>MANDSSPASDFSRRKYEDEAPNEARKDAVYKTKEITFRGEKKRIIIQDENGPCPLIAICNVLLLLRNNKMDLDWNQQVSEERLLRLFDTDRDDEEYNSVIKLLPCFAEGMNVNVRFRRIDDFVLTPELHIFSLLKIALYHGWIVDPEDIETAAAIGCKSYDDLMTELVTLKAQTVNAPSGQISGECSVDPLQRCSRERSVASAEHSKLGHGDREEERELQKALLLSKMGFDTSRDSSSEGEFSSKVSEDETGCDVENKINEGEEVLSTTSTTKTGTELGDETVDDAETVQVTLEKTYLVDTTKNDSSSEIQLKSVNPDLTGRSQDVDVPLYEADKGGSLGSPVYEGESLVGQSSPEGKDTNGLTQREGQVIKNFLYNNASQLTSTGLVLLEAKLKEGEICVFFRNNHFYTLLKHDNALYNLVTDAGYEKEVDVVWETLQVDGDSVFMTGDFKASLPAISNTTSFLEMRHDISLEILARVPKRLYPVLSCVSKNVQNLQKIRSQQIQKIRRSLDKDSIYFCLADKNKIQHRWFSLRANKSKPDQNVFAAEVLLPDHHPWSESDWHSMDMFGVGSKILLVAGLPISVWIVDTKTLLLQQVPDVPIGLKYRNAALVGGEILYLFGDPYTAPCIGERYRTQAHRFNLQSQTWSEPFHAQIKSSTETLTLGEKIYMFSGNSRWRNESFDPVDRSFQDVREPFRSPVYGSACVMQQVIYYYDFTCGLKWYDTATDKWQWVDGSLEEITNRQMAGYIGWIALREYYGQLVLVWAATENPCGGNYYTRCRMINIERTATGIRGELGPVQDLGTIPPEFSDSCLSVSLSRD</sequence>
<evidence type="ECO:0000259" key="3">
    <source>
        <dbReference type="Pfam" id="PF25210"/>
    </source>
</evidence>
<feature type="compositionally biased region" description="Basic and acidic residues" evidence="1">
    <location>
        <begin position="11"/>
        <end position="23"/>
    </location>
</feature>
<protein>
    <submittedName>
        <fullName evidence="4">F-box/kelch-repeat protein</fullName>
    </submittedName>
</protein>
<dbReference type="GO" id="GO:0004843">
    <property type="term" value="F:cysteine-type deubiquitinase activity"/>
    <property type="evidence" value="ECO:0007669"/>
    <property type="project" value="InterPro"/>
</dbReference>
<dbReference type="Gene3D" id="2.120.10.80">
    <property type="entry name" value="Kelch-type beta propeller"/>
    <property type="match status" value="1"/>
</dbReference>
<evidence type="ECO:0000256" key="1">
    <source>
        <dbReference type="SAM" id="MobiDB-lite"/>
    </source>
</evidence>
<feature type="domain" description="FKB95-like N-terminal Kelch" evidence="3">
    <location>
        <begin position="531"/>
        <end position="795"/>
    </location>
</feature>
<dbReference type="GO" id="GO:1990380">
    <property type="term" value="F:K48-linked deubiquitinase activity"/>
    <property type="evidence" value="ECO:0007669"/>
    <property type="project" value="InterPro"/>
</dbReference>
<dbReference type="GO" id="GO:0016807">
    <property type="term" value="F:cysteine-type carboxypeptidase activity"/>
    <property type="evidence" value="ECO:0007669"/>
    <property type="project" value="TreeGrafter"/>
</dbReference>
<dbReference type="Pfam" id="PF04424">
    <property type="entry name" value="MINDY_DUB"/>
    <property type="match status" value="1"/>
</dbReference>
<dbReference type="AlphaFoldDB" id="A0A1J3GG80"/>
<feature type="region of interest" description="Disordered" evidence="1">
    <location>
        <begin position="231"/>
        <end position="252"/>
    </location>
</feature>
<accession>A0A1J3GG80</accession>